<dbReference type="EMBL" id="LUTY01003018">
    <property type="protein sequence ID" value="OAD18938.1"/>
    <property type="molecule type" value="Genomic_DNA"/>
</dbReference>
<proteinExistence type="predicted"/>
<reference evidence="1 2" key="1">
    <citation type="submission" date="2016-05" db="EMBL/GenBank/DDBJ databases">
        <title>Single-cell genome of chain-forming Candidatus Thiomargarita nelsonii and comparison to other large sulfur-oxidizing bacteria.</title>
        <authorList>
            <person name="Winkel M."/>
            <person name="Salman V."/>
            <person name="Woyke T."/>
            <person name="Schulz-Vogt H."/>
            <person name="Richter M."/>
            <person name="Flood B."/>
            <person name="Bailey J."/>
            <person name="Amann R."/>
            <person name="Mussmann M."/>
        </authorList>
    </citation>
    <scope>NUCLEOTIDE SEQUENCE [LARGE SCALE GENOMIC DNA]</scope>
    <source>
        <strain evidence="1 2">THI036</strain>
    </source>
</reference>
<protein>
    <submittedName>
        <fullName evidence="1">Uncharacterized protein</fullName>
    </submittedName>
</protein>
<evidence type="ECO:0000313" key="2">
    <source>
        <dbReference type="Proteomes" id="UP000076962"/>
    </source>
</evidence>
<sequence length="57" mass="6617">MCCRNTKKRYYIYDNTLTYLSLIFFRASSLWGDSVGNHKGLPLHFVGTHKGLSTLKY</sequence>
<name>A0A176RT85_9GAMM</name>
<organism evidence="1 2">
    <name type="scientific">Candidatus Thiomargarita nelsonii</name>
    <dbReference type="NCBI Taxonomy" id="1003181"/>
    <lineage>
        <taxon>Bacteria</taxon>
        <taxon>Pseudomonadati</taxon>
        <taxon>Pseudomonadota</taxon>
        <taxon>Gammaproteobacteria</taxon>
        <taxon>Thiotrichales</taxon>
        <taxon>Thiotrichaceae</taxon>
        <taxon>Thiomargarita</taxon>
    </lineage>
</organism>
<evidence type="ECO:0000313" key="1">
    <source>
        <dbReference type="EMBL" id="OAD18938.1"/>
    </source>
</evidence>
<keyword evidence="2" id="KW-1185">Reference proteome</keyword>
<dbReference type="Proteomes" id="UP000076962">
    <property type="component" value="Unassembled WGS sequence"/>
</dbReference>
<dbReference type="AlphaFoldDB" id="A0A176RT85"/>
<accession>A0A176RT85</accession>
<gene>
    <name evidence="1" type="ORF">THIOM_005452</name>
</gene>
<comment type="caution">
    <text evidence="1">The sequence shown here is derived from an EMBL/GenBank/DDBJ whole genome shotgun (WGS) entry which is preliminary data.</text>
</comment>